<evidence type="ECO:0000256" key="5">
    <source>
        <dbReference type="ARBA" id="ARBA00022970"/>
    </source>
</evidence>
<evidence type="ECO:0000313" key="11">
    <source>
        <dbReference type="Proteomes" id="UP001321018"/>
    </source>
</evidence>
<dbReference type="InterPro" id="IPR017871">
    <property type="entry name" value="ABC_transporter-like_CS"/>
</dbReference>
<keyword evidence="3" id="KW-0547">Nucleotide-binding</keyword>
<dbReference type="InterPro" id="IPR052156">
    <property type="entry name" value="BCAA_Transport_ATP-bd_LivF"/>
</dbReference>
<evidence type="ECO:0000313" key="9">
    <source>
        <dbReference type="EMBL" id="MCU4973491.1"/>
    </source>
</evidence>
<evidence type="ECO:0000256" key="6">
    <source>
        <dbReference type="SAM" id="MobiDB-lite"/>
    </source>
</evidence>
<dbReference type="CDD" id="cd03224">
    <property type="entry name" value="ABC_TM1139_LivF_branched"/>
    <property type="match status" value="1"/>
</dbReference>
<dbReference type="InterPro" id="IPR003593">
    <property type="entry name" value="AAA+_ATPase"/>
</dbReference>
<comment type="caution">
    <text evidence="8">The sequence shown here is derived from an EMBL/GenBank/DDBJ whole genome shotgun (WGS) entry which is preliminary data.</text>
</comment>
<dbReference type="PROSITE" id="PS50893">
    <property type="entry name" value="ABC_TRANSPORTER_2"/>
    <property type="match status" value="1"/>
</dbReference>
<keyword evidence="2" id="KW-0813">Transport</keyword>
<evidence type="ECO:0000259" key="7">
    <source>
        <dbReference type="PROSITE" id="PS50893"/>
    </source>
</evidence>
<dbReference type="InterPro" id="IPR027417">
    <property type="entry name" value="P-loop_NTPase"/>
</dbReference>
<dbReference type="GO" id="GO:0005524">
    <property type="term" value="F:ATP binding"/>
    <property type="evidence" value="ECO:0007669"/>
    <property type="project" value="UniProtKB-KW"/>
</dbReference>
<dbReference type="SUPFAM" id="SSF52540">
    <property type="entry name" value="P-loop containing nucleoside triphosphate hydrolases"/>
    <property type="match status" value="1"/>
</dbReference>
<evidence type="ECO:0000313" key="10">
    <source>
        <dbReference type="Proteomes" id="UP001320972"/>
    </source>
</evidence>
<evidence type="ECO:0000256" key="3">
    <source>
        <dbReference type="ARBA" id="ARBA00022741"/>
    </source>
</evidence>
<dbReference type="EMBL" id="JAOPKA010000008">
    <property type="protein sequence ID" value="MCU4742456.1"/>
    <property type="molecule type" value="Genomic_DNA"/>
</dbReference>
<evidence type="ECO:0000256" key="2">
    <source>
        <dbReference type="ARBA" id="ARBA00022448"/>
    </source>
</evidence>
<feature type="region of interest" description="Disordered" evidence="6">
    <location>
        <begin position="89"/>
        <end position="117"/>
    </location>
</feature>
<keyword evidence="4 8" id="KW-0067">ATP-binding</keyword>
<dbReference type="Gene3D" id="3.40.50.300">
    <property type="entry name" value="P-loop containing nucleotide triphosphate hydrolases"/>
    <property type="match status" value="1"/>
</dbReference>
<dbReference type="GO" id="GO:0015807">
    <property type="term" value="P:L-amino acid transport"/>
    <property type="evidence" value="ECO:0007669"/>
    <property type="project" value="TreeGrafter"/>
</dbReference>
<dbReference type="PANTHER" id="PTHR43820">
    <property type="entry name" value="HIGH-AFFINITY BRANCHED-CHAIN AMINO ACID TRANSPORT ATP-BINDING PROTEIN LIVF"/>
    <property type="match status" value="1"/>
</dbReference>
<protein>
    <submittedName>
        <fullName evidence="8">ABC transporter ATP-binding protein</fullName>
    </submittedName>
</protein>
<evidence type="ECO:0000313" key="8">
    <source>
        <dbReference type="EMBL" id="MCU4742456.1"/>
    </source>
</evidence>
<name>A0AAP2YZQ0_9EURY</name>
<dbReference type="PANTHER" id="PTHR43820:SF5">
    <property type="entry name" value="HIGH-AFFINITY BRANCHED-CHAIN AMINO ACID TRANSPORT ATP-BINDING PROTEIN"/>
    <property type="match status" value="1"/>
</dbReference>
<dbReference type="Pfam" id="PF00005">
    <property type="entry name" value="ABC_tran"/>
    <property type="match status" value="2"/>
</dbReference>
<dbReference type="RefSeq" id="WP_338004278.1">
    <property type="nucleotide sequence ID" value="NZ_JAOPKA010000008.1"/>
</dbReference>
<organism evidence="8 11">
    <name type="scientific">Natronoglomus mannanivorans</name>
    <dbReference type="NCBI Taxonomy" id="2979990"/>
    <lineage>
        <taxon>Archaea</taxon>
        <taxon>Methanobacteriati</taxon>
        <taxon>Methanobacteriota</taxon>
        <taxon>Stenosarchaea group</taxon>
        <taxon>Halobacteria</taxon>
        <taxon>Halobacteriales</taxon>
        <taxon>Natrialbaceae</taxon>
        <taxon>Natronoglomus</taxon>
    </lineage>
</organism>
<evidence type="ECO:0000256" key="1">
    <source>
        <dbReference type="ARBA" id="ARBA00005417"/>
    </source>
</evidence>
<accession>A0AAP2YZQ0</accession>
<dbReference type="GO" id="GO:0016887">
    <property type="term" value="F:ATP hydrolysis activity"/>
    <property type="evidence" value="ECO:0007669"/>
    <property type="project" value="InterPro"/>
</dbReference>
<evidence type="ECO:0000256" key="4">
    <source>
        <dbReference type="ARBA" id="ARBA00022840"/>
    </source>
</evidence>
<keyword evidence="5" id="KW-0029">Amino-acid transport</keyword>
<feature type="domain" description="ABC transporter" evidence="7">
    <location>
        <begin position="2"/>
        <end position="273"/>
    </location>
</feature>
<dbReference type="PROSITE" id="PS00211">
    <property type="entry name" value="ABC_TRANSPORTER_1"/>
    <property type="match status" value="1"/>
</dbReference>
<proteinExistence type="inferred from homology"/>
<dbReference type="Proteomes" id="UP001321018">
    <property type="component" value="Unassembled WGS sequence"/>
</dbReference>
<dbReference type="SMART" id="SM00382">
    <property type="entry name" value="AAA"/>
    <property type="match status" value="1"/>
</dbReference>
<dbReference type="Proteomes" id="UP001320972">
    <property type="component" value="Unassembled WGS sequence"/>
</dbReference>
<sequence length="273" mass="29152">MLTVENLAVSYGNTPVLRDINITVEEGEIVGIVGKNGVGKTTLIKAIMGLLEADGGTVRFRGETVTNPSGHRFEGTPVESLADTVEQSASARGPGSGVLDTLVGPAPDVPANGRATRGMGYIPQGRDVFPELSVEENLRMGETINAADDDPLYDVVYDYFPILEERATQDAGTLSGGQQQMLAIGRALVGNPDLLLLDEPSEGIQPSIVQQITEDLTRINDELGITILFVEQNLQVIQNLATRCYAIDKGTIVDELGPADLDSRETLAEYLAV</sequence>
<keyword evidence="10" id="KW-1185">Reference proteome</keyword>
<reference evidence="8 10" key="1">
    <citation type="submission" date="2022-09" db="EMBL/GenBank/DDBJ databases">
        <title>Enrichment on poylsaccharides allowed isolation of novel metabolic and taxonomic groups of Haloarchaea.</title>
        <authorList>
            <person name="Sorokin D.Y."/>
            <person name="Elcheninov A.G."/>
            <person name="Khizhniak T.V."/>
            <person name="Kolganova T.V."/>
            <person name="Kublanov I.V."/>
        </authorList>
    </citation>
    <scope>NUCLEOTIDE SEQUENCE</scope>
    <source>
        <strain evidence="9 10">AArc-m2/3/4</strain>
        <strain evidence="8">AArc-xg1-1</strain>
    </source>
</reference>
<dbReference type="AlphaFoldDB" id="A0AAP2YZQ0"/>
<gene>
    <name evidence="9" type="ORF">OB955_12155</name>
    <name evidence="8" type="ORF">OB960_13730</name>
</gene>
<dbReference type="InterPro" id="IPR003439">
    <property type="entry name" value="ABC_transporter-like_ATP-bd"/>
</dbReference>
<dbReference type="EMBL" id="JAOPKB010000006">
    <property type="protein sequence ID" value="MCU4973491.1"/>
    <property type="molecule type" value="Genomic_DNA"/>
</dbReference>
<comment type="similarity">
    <text evidence="1">Belongs to the ABC transporter superfamily.</text>
</comment>
<dbReference type="GO" id="GO:0015658">
    <property type="term" value="F:branched-chain amino acid transmembrane transporter activity"/>
    <property type="evidence" value="ECO:0007669"/>
    <property type="project" value="TreeGrafter"/>
</dbReference>